<keyword evidence="8" id="KW-1185">Reference proteome</keyword>
<keyword evidence="4 5" id="KW-0720">Serine protease</keyword>
<dbReference type="InterPro" id="IPR023827">
    <property type="entry name" value="Peptidase_S8_Asp-AS"/>
</dbReference>
<dbReference type="SUPFAM" id="SSF52743">
    <property type="entry name" value="Subtilisin-like"/>
    <property type="match status" value="1"/>
</dbReference>
<dbReference type="CDD" id="cd07478">
    <property type="entry name" value="Peptidases_S8_CspA-like"/>
    <property type="match status" value="1"/>
</dbReference>
<protein>
    <submittedName>
        <fullName evidence="7">Putative spore-cortex-lytic enzyme</fullName>
    </submittedName>
</protein>
<accession>A0A1U6JM56</accession>
<evidence type="ECO:0000256" key="2">
    <source>
        <dbReference type="ARBA" id="ARBA00022670"/>
    </source>
</evidence>
<dbReference type="InterPro" id="IPR050131">
    <property type="entry name" value="Peptidase_S8_subtilisin-like"/>
</dbReference>
<evidence type="ECO:0000256" key="4">
    <source>
        <dbReference type="ARBA" id="ARBA00022825"/>
    </source>
</evidence>
<dbReference type="PANTHER" id="PTHR43806">
    <property type="entry name" value="PEPTIDASE S8"/>
    <property type="match status" value="1"/>
</dbReference>
<keyword evidence="2 5" id="KW-0645">Protease</keyword>
<organism evidence="7 8">
    <name type="scientific">Clostridium chauvoei JF4335</name>
    <dbReference type="NCBI Taxonomy" id="1351755"/>
    <lineage>
        <taxon>Bacteria</taxon>
        <taxon>Bacillati</taxon>
        <taxon>Bacillota</taxon>
        <taxon>Clostridia</taxon>
        <taxon>Eubacteriales</taxon>
        <taxon>Clostridiaceae</taxon>
        <taxon>Clostridium</taxon>
    </lineage>
</organism>
<dbReference type="PROSITE" id="PS00136">
    <property type="entry name" value="SUBTILASE_ASP"/>
    <property type="match status" value="1"/>
</dbReference>
<dbReference type="InterPro" id="IPR036852">
    <property type="entry name" value="Peptidase_S8/S53_dom_sf"/>
</dbReference>
<evidence type="ECO:0000313" key="7">
    <source>
        <dbReference type="EMBL" id="SLK21187.1"/>
    </source>
</evidence>
<comment type="similarity">
    <text evidence="1 5">Belongs to the peptidase S8 family.</text>
</comment>
<dbReference type="GO" id="GO:0006508">
    <property type="term" value="P:proteolysis"/>
    <property type="evidence" value="ECO:0007669"/>
    <property type="project" value="UniProtKB-KW"/>
</dbReference>
<dbReference type="STRING" id="1351755.CCH01_20670"/>
<dbReference type="PIRSF" id="PIRSF037894">
    <property type="entry name" value="Subtilisin_rel_CspABC"/>
    <property type="match status" value="1"/>
</dbReference>
<proteinExistence type="inferred from homology"/>
<dbReference type="InterPro" id="IPR017310">
    <property type="entry name" value="Pept_S8A_subtilisin_clostridia"/>
</dbReference>
<name>A0A1U6JM56_9CLOT</name>
<dbReference type="InterPro" id="IPR034045">
    <property type="entry name" value="Pep_S8_CspA-like"/>
</dbReference>
<evidence type="ECO:0000313" key="8">
    <source>
        <dbReference type="Proteomes" id="UP000190476"/>
    </source>
</evidence>
<dbReference type="Proteomes" id="UP000190476">
    <property type="component" value="Chromosome I"/>
</dbReference>
<sequence length="574" mass="63393">MNKHFSNAPPAIFGDENYIHYIVEYQGDIVADAKNSSTMYITVINNKYAIISMPLKDPNDRFTLENNPFPSIVYISRYYGYTLQSLSPIVAANINLTQIEPPFFLTGKGVIVGIIDTGVDYLNKEFMNADGTSRILNIWDQTINTPDLSDGVPFGSIYTNQRINTAIKAFNSGQNPYEIVPSKDEIGHGTAMTGIIGATGVDPELKGAAPDCEFVMVKLIEAVAVKKYLTPTVPIFDRTAIMLAIDYLYEYAIKVNKPMVIYLPLGTTFGNHKGDGLLEDFINYISNNKGIAIITGSGNEADTSGHTSGRIEKKGDFQDIQLYISDKQKFFRLEIWVDKPNIMSLEIISASGENSGIIPAFLNQQQTNKFIFEKTVVTVTYFLPDELSGDELIVIDMSYLRPGTWKLRLFGDYVLDGTYNAWLLPKGITLGDTRFTSPDPYGTFTGPGSAEFIITVANYNQNNYNIVNSSGMSFLNDIKDRIDIAAGGINAKTTAPNNQTTIISGTSVSAAVVAGASALMFQWGITDGNDPDMYAQKLRTYLSRGTSKRMNDVYPNPEWGYGTLDMIGVFKYLE</sequence>
<feature type="domain" description="Peptidase S8/S53" evidence="6">
    <location>
        <begin position="446"/>
        <end position="545"/>
    </location>
</feature>
<feature type="active site" description="Charge relay system" evidence="5">
    <location>
        <position position="116"/>
    </location>
</feature>
<dbReference type="OrthoDB" id="2744137at2"/>
<dbReference type="Gene3D" id="3.40.50.200">
    <property type="entry name" value="Peptidase S8/S53 domain"/>
    <property type="match status" value="1"/>
</dbReference>
<dbReference type="InterPro" id="IPR015500">
    <property type="entry name" value="Peptidase_S8_subtilisin-rel"/>
</dbReference>
<dbReference type="PRINTS" id="PR00723">
    <property type="entry name" value="SUBTILISIN"/>
</dbReference>
<keyword evidence="3 5" id="KW-0378">Hydrolase</keyword>
<dbReference type="AlphaFoldDB" id="A0A1U6JM56"/>
<dbReference type="InterPro" id="IPR000209">
    <property type="entry name" value="Peptidase_S8/S53_dom"/>
</dbReference>
<feature type="active site" description="Charge relay system" evidence="5">
    <location>
        <position position="188"/>
    </location>
</feature>
<dbReference type="GO" id="GO:0004252">
    <property type="term" value="F:serine-type endopeptidase activity"/>
    <property type="evidence" value="ECO:0007669"/>
    <property type="project" value="UniProtKB-UniRule"/>
</dbReference>
<dbReference type="EMBL" id="LT799839">
    <property type="protein sequence ID" value="SLK21187.1"/>
    <property type="molecule type" value="Genomic_DNA"/>
</dbReference>
<evidence type="ECO:0000256" key="1">
    <source>
        <dbReference type="ARBA" id="ARBA00011073"/>
    </source>
</evidence>
<evidence type="ECO:0000259" key="6">
    <source>
        <dbReference type="Pfam" id="PF00082"/>
    </source>
</evidence>
<dbReference type="PROSITE" id="PS51892">
    <property type="entry name" value="SUBTILASE"/>
    <property type="match status" value="1"/>
</dbReference>
<reference evidence="8" key="1">
    <citation type="submission" date="2017-03" db="EMBL/GenBank/DDBJ databases">
        <authorList>
            <person name="Falquet L."/>
            <person name="Falquet L."/>
        </authorList>
    </citation>
    <scope>NUCLEOTIDE SEQUENCE [LARGE SCALE GENOMIC DNA]</scope>
</reference>
<feature type="active site" description="Charge relay system" evidence="5">
    <location>
        <position position="507"/>
    </location>
</feature>
<evidence type="ECO:0000256" key="3">
    <source>
        <dbReference type="ARBA" id="ARBA00022801"/>
    </source>
</evidence>
<dbReference type="RefSeq" id="WP_079481559.1">
    <property type="nucleotide sequence ID" value="NZ_CBML010000006.1"/>
</dbReference>
<feature type="domain" description="Peptidase S8/S53" evidence="6">
    <location>
        <begin position="107"/>
        <end position="300"/>
    </location>
</feature>
<dbReference type="Gene3D" id="2.60.120.1290">
    <property type="match status" value="1"/>
</dbReference>
<evidence type="ECO:0000256" key="5">
    <source>
        <dbReference type="PROSITE-ProRule" id="PRU01240"/>
    </source>
</evidence>
<gene>
    <name evidence="7" type="ORF">CCH01_20670</name>
</gene>
<dbReference type="Pfam" id="PF00082">
    <property type="entry name" value="Peptidase_S8"/>
    <property type="match status" value="2"/>
</dbReference>
<dbReference type="PANTHER" id="PTHR43806:SF11">
    <property type="entry name" value="CEREVISIN-RELATED"/>
    <property type="match status" value="1"/>
</dbReference>